<dbReference type="PANTHER" id="PTHR30336:SF4">
    <property type="entry name" value="ENVELOPE BIOGENESIS FACTOR ELYC"/>
    <property type="match status" value="1"/>
</dbReference>
<keyword evidence="3" id="KW-1185">Reference proteome</keyword>
<dbReference type="GO" id="GO:0005886">
    <property type="term" value="C:plasma membrane"/>
    <property type="evidence" value="ECO:0007669"/>
    <property type="project" value="TreeGrafter"/>
</dbReference>
<sequence>MSGMVLLLAVMIGATLPGVVRRMMPPLPPAELDGAPQAVVVLGAGRQRRGGGYQVPASGLRRAGAGMQLARELGLPLLISGGCADGHGPSEAALMLEALRHRWPQAAPWLEEQSRTTWENARYSAALLREQGVRRIVLVTDRAHLCRAVLSFQAQGLEVAPHAASETPSPEWMPSAGALALIPEIYYEWAALVVYRLRYF</sequence>
<dbReference type="HOGENOM" id="CLU_053514_3_1_6"/>
<dbReference type="Gene3D" id="3.40.50.620">
    <property type="entry name" value="HUPs"/>
    <property type="match status" value="1"/>
</dbReference>
<dbReference type="RefSeq" id="WP_035203168.1">
    <property type="nucleotide sequence ID" value="NZ_CP004387.1"/>
</dbReference>
<dbReference type="STRING" id="391936.S7S_13605"/>
<dbReference type="InterPro" id="IPR051599">
    <property type="entry name" value="Cell_Envelope_Assoc"/>
</dbReference>
<dbReference type="Proteomes" id="UP000006764">
    <property type="component" value="Chromosome"/>
</dbReference>
<name>A0A0B4XRQ0_9GAMM</name>
<evidence type="ECO:0000313" key="3">
    <source>
        <dbReference type="Proteomes" id="UP000006764"/>
    </source>
</evidence>
<reference evidence="2 3" key="1">
    <citation type="journal article" date="2012" name="J. Bacteriol.">
        <title>Genome sequence of an alkane-degrading bacterium, Alcanivorax pacificus type strain W11-5, isolated from deep sea sediment.</title>
        <authorList>
            <person name="Lai Q."/>
            <person name="Shao Z."/>
        </authorList>
    </citation>
    <scope>NUCLEOTIDE SEQUENCE [LARGE SCALE GENOMIC DNA]</scope>
    <source>
        <strain evidence="2 3">W11-5</strain>
    </source>
</reference>
<dbReference type="OrthoDB" id="9809813at2"/>
<dbReference type="CDD" id="cd06259">
    <property type="entry name" value="YdcF-like"/>
    <property type="match status" value="1"/>
</dbReference>
<dbReference type="KEGG" id="apac:S7S_13605"/>
<dbReference type="GO" id="GO:0043164">
    <property type="term" value="P:Gram-negative-bacterium-type cell wall biogenesis"/>
    <property type="evidence" value="ECO:0007669"/>
    <property type="project" value="TreeGrafter"/>
</dbReference>
<accession>A0A0B4XRQ0</accession>
<gene>
    <name evidence="2" type="ORF">S7S_13605</name>
</gene>
<dbReference type="GO" id="GO:0000270">
    <property type="term" value="P:peptidoglycan metabolic process"/>
    <property type="evidence" value="ECO:0007669"/>
    <property type="project" value="TreeGrafter"/>
</dbReference>
<evidence type="ECO:0000259" key="1">
    <source>
        <dbReference type="Pfam" id="PF02698"/>
    </source>
</evidence>
<organism evidence="2 3">
    <name type="scientific">Isoalcanivorax pacificus W11-5</name>
    <dbReference type="NCBI Taxonomy" id="391936"/>
    <lineage>
        <taxon>Bacteria</taxon>
        <taxon>Pseudomonadati</taxon>
        <taxon>Pseudomonadota</taxon>
        <taxon>Gammaproteobacteria</taxon>
        <taxon>Oceanospirillales</taxon>
        <taxon>Alcanivoracaceae</taxon>
        <taxon>Isoalcanivorax</taxon>
    </lineage>
</organism>
<dbReference type="Pfam" id="PF02698">
    <property type="entry name" value="DUF218"/>
    <property type="match status" value="1"/>
</dbReference>
<protein>
    <recommendedName>
        <fullName evidence="1">DUF218 domain-containing protein</fullName>
    </recommendedName>
</protein>
<dbReference type="InterPro" id="IPR003848">
    <property type="entry name" value="DUF218"/>
</dbReference>
<dbReference type="AlphaFoldDB" id="A0A0B4XRQ0"/>
<proteinExistence type="predicted"/>
<evidence type="ECO:0000313" key="2">
    <source>
        <dbReference type="EMBL" id="AJD49133.1"/>
    </source>
</evidence>
<dbReference type="PANTHER" id="PTHR30336">
    <property type="entry name" value="INNER MEMBRANE PROTEIN, PROBABLE PERMEASE"/>
    <property type="match status" value="1"/>
</dbReference>
<dbReference type="EMBL" id="CP004387">
    <property type="protein sequence ID" value="AJD49133.1"/>
    <property type="molecule type" value="Genomic_DNA"/>
</dbReference>
<dbReference type="InterPro" id="IPR014729">
    <property type="entry name" value="Rossmann-like_a/b/a_fold"/>
</dbReference>
<feature type="domain" description="DUF218" evidence="1">
    <location>
        <begin position="37"/>
        <end position="190"/>
    </location>
</feature>